<name>A0ABD2PBV4_9CUCU</name>
<dbReference type="EMBL" id="JABFTP020000185">
    <property type="protein sequence ID" value="KAL3288403.1"/>
    <property type="molecule type" value="Genomic_DNA"/>
</dbReference>
<reference evidence="1 2" key="1">
    <citation type="journal article" date="2021" name="BMC Biol.">
        <title>Horizontally acquired antibacterial genes associated with adaptive radiation of ladybird beetles.</title>
        <authorList>
            <person name="Li H.S."/>
            <person name="Tang X.F."/>
            <person name="Huang Y.H."/>
            <person name="Xu Z.Y."/>
            <person name="Chen M.L."/>
            <person name="Du X.Y."/>
            <person name="Qiu B.Y."/>
            <person name="Chen P.T."/>
            <person name="Zhang W."/>
            <person name="Slipinski A."/>
            <person name="Escalona H.E."/>
            <person name="Waterhouse R.M."/>
            <person name="Zwick A."/>
            <person name="Pang H."/>
        </authorList>
    </citation>
    <scope>NUCLEOTIDE SEQUENCE [LARGE SCALE GENOMIC DNA]</scope>
    <source>
        <strain evidence="1">SYSU2018</strain>
    </source>
</reference>
<evidence type="ECO:0000313" key="1">
    <source>
        <dbReference type="EMBL" id="KAL3288403.1"/>
    </source>
</evidence>
<gene>
    <name evidence="1" type="ORF">HHI36_002851</name>
</gene>
<organism evidence="1 2">
    <name type="scientific">Cryptolaemus montrouzieri</name>
    <dbReference type="NCBI Taxonomy" id="559131"/>
    <lineage>
        <taxon>Eukaryota</taxon>
        <taxon>Metazoa</taxon>
        <taxon>Ecdysozoa</taxon>
        <taxon>Arthropoda</taxon>
        <taxon>Hexapoda</taxon>
        <taxon>Insecta</taxon>
        <taxon>Pterygota</taxon>
        <taxon>Neoptera</taxon>
        <taxon>Endopterygota</taxon>
        <taxon>Coleoptera</taxon>
        <taxon>Polyphaga</taxon>
        <taxon>Cucujiformia</taxon>
        <taxon>Coccinelloidea</taxon>
        <taxon>Coccinellidae</taxon>
        <taxon>Scymninae</taxon>
        <taxon>Scymnini</taxon>
        <taxon>Cryptolaemus</taxon>
    </lineage>
</organism>
<dbReference type="AlphaFoldDB" id="A0ABD2PBV4"/>
<dbReference type="Proteomes" id="UP001516400">
    <property type="component" value="Unassembled WGS sequence"/>
</dbReference>
<accession>A0ABD2PBV4</accession>
<sequence length="138" mass="16055">MCSGNLFMFVPRSSGVVTTLIFFYSRDLTILIGEEMAKRYSMSSQLLLQIENGFKTDVHTLYCGICNELYITFGKFNFWLGPKRSFEKQKLDYRYANQVLEKTIPSILILLLLKLVFKYPAFSSFPVRHTAVFFRSSM</sequence>
<comment type="caution">
    <text evidence="1">The sequence shown here is derived from an EMBL/GenBank/DDBJ whole genome shotgun (WGS) entry which is preliminary data.</text>
</comment>
<proteinExistence type="predicted"/>
<keyword evidence="2" id="KW-1185">Reference proteome</keyword>
<protein>
    <submittedName>
        <fullName evidence="1">Uncharacterized protein</fullName>
    </submittedName>
</protein>
<evidence type="ECO:0000313" key="2">
    <source>
        <dbReference type="Proteomes" id="UP001516400"/>
    </source>
</evidence>